<reference evidence="2" key="1">
    <citation type="journal article" date="2020" name="bioRxiv">
        <title>Comparative genomics of Chlamydomonas.</title>
        <authorList>
            <person name="Craig R.J."/>
            <person name="Hasan A.R."/>
            <person name="Ness R.W."/>
            <person name="Keightley P.D."/>
        </authorList>
    </citation>
    <scope>NUCLEOTIDE SEQUENCE</scope>
    <source>
        <strain evidence="2">CCAP 11/70</strain>
    </source>
</reference>
<feature type="compositionally biased region" description="Gly residues" evidence="1">
    <location>
        <begin position="95"/>
        <end position="104"/>
    </location>
</feature>
<name>A0A836BPB5_9CHLO</name>
<evidence type="ECO:0000256" key="1">
    <source>
        <dbReference type="SAM" id="MobiDB-lite"/>
    </source>
</evidence>
<organism evidence="2 3">
    <name type="scientific">Edaphochlamys debaryana</name>
    <dbReference type="NCBI Taxonomy" id="47281"/>
    <lineage>
        <taxon>Eukaryota</taxon>
        <taxon>Viridiplantae</taxon>
        <taxon>Chlorophyta</taxon>
        <taxon>core chlorophytes</taxon>
        <taxon>Chlorophyceae</taxon>
        <taxon>CS clade</taxon>
        <taxon>Chlamydomonadales</taxon>
        <taxon>Chlamydomonadales incertae sedis</taxon>
        <taxon>Edaphochlamys</taxon>
    </lineage>
</organism>
<feature type="region of interest" description="Disordered" evidence="1">
    <location>
        <begin position="1"/>
        <end position="23"/>
    </location>
</feature>
<gene>
    <name evidence="2" type="ORF">HYH03_017231</name>
</gene>
<feature type="compositionally biased region" description="Acidic residues" evidence="1">
    <location>
        <begin position="1"/>
        <end position="11"/>
    </location>
</feature>
<proteinExistence type="predicted"/>
<evidence type="ECO:0000313" key="3">
    <source>
        <dbReference type="Proteomes" id="UP000612055"/>
    </source>
</evidence>
<dbReference type="AlphaFoldDB" id="A0A836BPB5"/>
<feature type="region of interest" description="Disordered" evidence="1">
    <location>
        <begin position="51"/>
        <end position="156"/>
    </location>
</feature>
<evidence type="ECO:0000313" key="2">
    <source>
        <dbReference type="EMBL" id="KAG2483910.1"/>
    </source>
</evidence>
<protein>
    <submittedName>
        <fullName evidence="2">Uncharacterized protein</fullName>
    </submittedName>
</protein>
<feature type="compositionally biased region" description="Polar residues" evidence="1">
    <location>
        <begin position="84"/>
        <end position="94"/>
    </location>
</feature>
<sequence>MLMQAIEEEAVDGSPSAAARKRGWRARSRIMAVGAFMVLAEQRRKLEEECLSLPGGSAGSAGGAAPQNRQQQLEDEILEAAASLTATPLNTSRSEGGGVPGPGAAGSEPRPGADAEGEGEGGGAKPLRIRSAHSRSNPAAASRAHSRSFNLPSPFKKAEEDIEDDVVKFLEEAAAAKAKEAKVAEADEAELEAFLHNRN</sequence>
<dbReference type="Proteomes" id="UP000612055">
    <property type="component" value="Unassembled WGS sequence"/>
</dbReference>
<comment type="caution">
    <text evidence="2">The sequence shown here is derived from an EMBL/GenBank/DDBJ whole genome shotgun (WGS) entry which is preliminary data.</text>
</comment>
<accession>A0A836BPB5</accession>
<dbReference type="EMBL" id="JAEHOE010000162">
    <property type="protein sequence ID" value="KAG2483910.1"/>
    <property type="molecule type" value="Genomic_DNA"/>
</dbReference>
<keyword evidence="3" id="KW-1185">Reference proteome</keyword>